<evidence type="ECO:0000313" key="1">
    <source>
        <dbReference type="EMBL" id="GFQ99503.1"/>
    </source>
</evidence>
<evidence type="ECO:0000313" key="2">
    <source>
        <dbReference type="Proteomes" id="UP000887116"/>
    </source>
</evidence>
<accession>A0A8X6GB18</accession>
<organism evidence="1 2">
    <name type="scientific">Trichonephila clavata</name>
    <name type="common">Joro spider</name>
    <name type="synonym">Nephila clavata</name>
    <dbReference type="NCBI Taxonomy" id="2740835"/>
    <lineage>
        <taxon>Eukaryota</taxon>
        <taxon>Metazoa</taxon>
        <taxon>Ecdysozoa</taxon>
        <taxon>Arthropoda</taxon>
        <taxon>Chelicerata</taxon>
        <taxon>Arachnida</taxon>
        <taxon>Araneae</taxon>
        <taxon>Araneomorphae</taxon>
        <taxon>Entelegynae</taxon>
        <taxon>Araneoidea</taxon>
        <taxon>Nephilidae</taxon>
        <taxon>Trichonephila</taxon>
    </lineage>
</organism>
<name>A0A8X6GB18_TRICU</name>
<protein>
    <submittedName>
        <fullName evidence="1">Uncharacterized protein</fullName>
    </submittedName>
</protein>
<reference evidence="1" key="1">
    <citation type="submission" date="2020-07" db="EMBL/GenBank/DDBJ databases">
        <title>Multicomponent nature underlies the extraordinary mechanical properties of spider dragline silk.</title>
        <authorList>
            <person name="Kono N."/>
            <person name="Nakamura H."/>
            <person name="Mori M."/>
            <person name="Yoshida Y."/>
            <person name="Ohtoshi R."/>
            <person name="Malay A.D."/>
            <person name="Moran D.A.P."/>
            <person name="Tomita M."/>
            <person name="Numata K."/>
            <person name="Arakawa K."/>
        </authorList>
    </citation>
    <scope>NUCLEOTIDE SEQUENCE</scope>
</reference>
<dbReference type="Proteomes" id="UP000887116">
    <property type="component" value="Unassembled WGS sequence"/>
</dbReference>
<proteinExistence type="predicted"/>
<dbReference type="EMBL" id="BMAO01005158">
    <property type="protein sequence ID" value="GFQ99503.1"/>
    <property type="molecule type" value="Genomic_DNA"/>
</dbReference>
<keyword evidence="2" id="KW-1185">Reference proteome</keyword>
<gene>
    <name evidence="1" type="ORF">TNCT_427751</name>
</gene>
<comment type="caution">
    <text evidence="1">The sequence shown here is derived from an EMBL/GenBank/DDBJ whole genome shotgun (WGS) entry which is preliminary data.</text>
</comment>
<dbReference type="AlphaFoldDB" id="A0A8X6GB18"/>
<sequence length="90" mass="10329">MGTGTNDVSFPTNVVEWQEKHIARASSTQSPLSRGTPLPLLGRLRNPWWEKGGLHPTFPYLTEHLISYVKYWAETFSPQKKEVTIKWSIC</sequence>